<dbReference type="Proteomes" id="UP001597079">
    <property type="component" value="Unassembled WGS sequence"/>
</dbReference>
<dbReference type="InterPro" id="IPR041492">
    <property type="entry name" value="HAD_2"/>
</dbReference>
<dbReference type="RefSeq" id="WP_377943029.1">
    <property type="nucleotide sequence ID" value="NZ_JBHUCX010000027.1"/>
</dbReference>
<dbReference type="InterPro" id="IPR036412">
    <property type="entry name" value="HAD-like_sf"/>
</dbReference>
<name>A0ABW4JHI2_9BACL</name>
<protein>
    <submittedName>
        <fullName evidence="1">HAD family hydrolase</fullName>
    </submittedName>
</protein>
<sequence>MIEAVVFDFDGLIFDSETPEYQSWAAIFTSFGVELTVEKWTIWLGIGMHDSQFSPYDYLEECLGAPVDRDRIRVERQEKYESLTKDADVRPGVRQYLAAAKQLGLKIAVASSGRRNWVVPHLEKYQLSHFFDTVCVRDDVTHGKPNPEVYLKALNNLDVKANHAVAFEDSPVGASAATAAGMRCVIVPNPLTEQLHFKQYDLRLTSMLQMDLATVIQQLTDSQMEAK</sequence>
<dbReference type="InterPro" id="IPR023198">
    <property type="entry name" value="PGP-like_dom2"/>
</dbReference>
<keyword evidence="1" id="KW-0378">Hydrolase</keyword>
<dbReference type="PANTHER" id="PTHR18901:SF38">
    <property type="entry name" value="PSEUDOURIDINE-5'-PHOSPHATASE"/>
    <property type="match status" value="1"/>
</dbReference>
<dbReference type="SFLD" id="SFLDG01129">
    <property type="entry name" value="C1.5:_HAD__Beta-PGM__Phosphata"/>
    <property type="match status" value="1"/>
</dbReference>
<dbReference type="EMBL" id="JBHUCX010000027">
    <property type="protein sequence ID" value="MFD1675156.1"/>
    <property type="molecule type" value="Genomic_DNA"/>
</dbReference>
<reference evidence="2" key="1">
    <citation type="journal article" date="2019" name="Int. J. Syst. Evol. Microbiol.">
        <title>The Global Catalogue of Microorganisms (GCM) 10K type strain sequencing project: providing services to taxonomists for standard genome sequencing and annotation.</title>
        <authorList>
            <consortium name="The Broad Institute Genomics Platform"/>
            <consortium name="The Broad Institute Genome Sequencing Center for Infectious Disease"/>
            <person name="Wu L."/>
            <person name="Ma J."/>
        </authorList>
    </citation>
    <scope>NUCLEOTIDE SEQUENCE [LARGE SCALE GENOMIC DNA]</scope>
    <source>
        <strain evidence="2">CGMCC 1.12286</strain>
    </source>
</reference>
<proteinExistence type="predicted"/>
<dbReference type="InterPro" id="IPR006439">
    <property type="entry name" value="HAD-SF_hydro_IA"/>
</dbReference>
<keyword evidence="2" id="KW-1185">Reference proteome</keyword>
<dbReference type="InterPro" id="IPR023214">
    <property type="entry name" value="HAD_sf"/>
</dbReference>
<dbReference type="SUPFAM" id="SSF56784">
    <property type="entry name" value="HAD-like"/>
    <property type="match status" value="1"/>
</dbReference>
<accession>A0ABW4JHI2</accession>
<organism evidence="1 2">
    <name type="scientific">Alicyclobacillus fodiniaquatilis</name>
    <dbReference type="NCBI Taxonomy" id="1661150"/>
    <lineage>
        <taxon>Bacteria</taxon>
        <taxon>Bacillati</taxon>
        <taxon>Bacillota</taxon>
        <taxon>Bacilli</taxon>
        <taxon>Bacillales</taxon>
        <taxon>Alicyclobacillaceae</taxon>
        <taxon>Alicyclobacillus</taxon>
    </lineage>
</organism>
<comment type="caution">
    <text evidence="1">The sequence shown here is derived from an EMBL/GenBank/DDBJ whole genome shotgun (WGS) entry which is preliminary data.</text>
</comment>
<dbReference type="NCBIfam" id="TIGR01509">
    <property type="entry name" value="HAD-SF-IA-v3"/>
    <property type="match status" value="1"/>
</dbReference>
<dbReference type="Gene3D" id="3.40.50.1000">
    <property type="entry name" value="HAD superfamily/HAD-like"/>
    <property type="match status" value="1"/>
</dbReference>
<dbReference type="SFLD" id="SFLDG01135">
    <property type="entry name" value="C1.5.6:_HAD__Beta-PGM__Phospha"/>
    <property type="match status" value="1"/>
</dbReference>
<dbReference type="SFLD" id="SFLDS00003">
    <property type="entry name" value="Haloacid_Dehalogenase"/>
    <property type="match status" value="1"/>
</dbReference>
<evidence type="ECO:0000313" key="2">
    <source>
        <dbReference type="Proteomes" id="UP001597079"/>
    </source>
</evidence>
<gene>
    <name evidence="1" type="ORF">ACFSB2_10670</name>
</gene>
<evidence type="ECO:0000313" key="1">
    <source>
        <dbReference type="EMBL" id="MFD1675156.1"/>
    </source>
</evidence>
<dbReference type="PANTHER" id="PTHR18901">
    <property type="entry name" value="2-DEOXYGLUCOSE-6-PHOSPHATE PHOSPHATASE 2"/>
    <property type="match status" value="1"/>
</dbReference>
<dbReference type="GO" id="GO:0016787">
    <property type="term" value="F:hydrolase activity"/>
    <property type="evidence" value="ECO:0007669"/>
    <property type="project" value="UniProtKB-KW"/>
</dbReference>
<dbReference type="Gene3D" id="1.10.150.240">
    <property type="entry name" value="Putative phosphatase, domain 2"/>
    <property type="match status" value="1"/>
</dbReference>
<dbReference type="CDD" id="cd16423">
    <property type="entry name" value="HAD_BPGM-like"/>
    <property type="match status" value="1"/>
</dbReference>
<dbReference type="Pfam" id="PF13419">
    <property type="entry name" value="HAD_2"/>
    <property type="match status" value="1"/>
</dbReference>